<reference evidence="4 5" key="1">
    <citation type="submission" date="2018-01" db="EMBL/GenBank/DDBJ databases">
        <title>Genomic Encyclopedia of Type Strains, Phase III (KMG-III): the genomes of soil and plant-associated and newly described type strains.</title>
        <authorList>
            <person name="Whitman W."/>
        </authorList>
    </citation>
    <scope>NUCLEOTIDE SEQUENCE [LARGE SCALE GENOMIC DNA]</scope>
    <source>
        <strain evidence="4 5">HKI456</strain>
    </source>
</reference>
<dbReference type="AlphaFoldDB" id="A0A2P5KBA7"/>
<sequence>MLLPKRYLITPDPYDAGHPALFLEQLKRTLDSGIELVQLRSKKLNSIHYMHLAEKAMALCEQHHALLLLNAHAPLSAQRNVDGLHLDSQSLMACDERPLPTAKLVAASCHTMAELEKAQSIGADFVTLSPVLRTASHPDAEPLGWDRFLALASRTTLPVYALGGLSTDTLPHAERHGAYGIAGIRCFWKP</sequence>
<dbReference type="PANTHER" id="PTHR20857:SF15">
    <property type="entry name" value="THIAMINE-PHOSPHATE SYNTHASE"/>
    <property type="match status" value="1"/>
</dbReference>
<evidence type="ECO:0000256" key="2">
    <source>
        <dbReference type="ARBA" id="ARBA00022977"/>
    </source>
</evidence>
<dbReference type="SUPFAM" id="SSF51391">
    <property type="entry name" value="Thiamin phosphate synthase"/>
    <property type="match status" value="1"/>
</dbReference>
<dbReference type="Gene3D" id="3.20.20.70">
    <property type="entry name" value="Aldolase class I"/>
    <property type="match status" value="1"/>
</dbReference>
<dbReference type="Pfam" id="PF02581">
    <property type="entry name" value="TMP-TENI"/>
    <property type="match status" value="1"/>
</dbReference>
<name>A0A2P5KBA7_9BURK</name>
<dbReference type="InterPro" id="IPR036206">
    <property type="entry name" value="ThiamineP_synth_sf"/>
</dbReference>
<keyword evidence="2" id="KW-0784">Thiamine biosynthesis</keyword>
<keyword evidence="5" id="KW-1185">Reference proteome</keyword>
<dbReference type="EMBL" id="PRDW01000005">
    <property type="protein sequence ID" value="PPB83977.1"/>
    <property type="molecule type" value="Genomic_DNA"/>
</dbReference>
<protein>
    <submittedName>
        <fullName evidence="4">Thiamine-phosphate pyrophosphorylase</fullName>
    </submittedName>
</protein>
<dbReference type="GO" id="GO:0005737">
    <property type="term" value="C:cytoplasm"/>
    <property type="evidence" value="ECO:0007669"/>
    <property type="project" value="TreeGrafter"/>
</dbReference>
<dbReference type="GO" id="GO:0004789">
    <property type="term" value="F:thiamine-phosphate diphosphorylase activity"/>
    <property type="evidence" value="ECO:0007669"/>
    <property type="project" value="TreeGrafter"/>
</dbReference>
<evidence type="ECO:0000313" key="5">
    <source>
        <dbReference type="Proteomes" id="UP000243096"/>
    </source>
</evidence>
<evidence type="ECO:0000259" key="3">
    <source>
        <dbReference type="Pfam" id="PF02581"/>
    </source>
</evidence>
<proteinExistence type="predicted"/>
<comment type="pathway">
    <text evidence="1">Cofactor biosynthesis; thiamine diphosphate biosynthesis.</text>
</comment>
<dbReference type="OrthoDB" id="9810648at2"/>
<evidence type="ECO:0000313" key="4">
    <source>
        <dbReference type="EMBL" id="PPB83977.1"/>
    </source>
</evidence>
<feature type="domain" description="Thiamine phosphate synthase/TenI" evidence="3">
    <location>
        <begin position="7"/>
        <end position="185"/>
    </location>
</feature>
<dbReference type="CDD" id="cd00564">
    <property type="entry name" value="TMP_TenI"/>
    <property type="match status" value="1"/>
</dbReference>
<dbReference type="GO" id="GO:0009228">
    <property type="term" value="P:thiamine biosynthetic process"/>
    <property type="evidence" value="ECO:0007669"/>
    <property type="project" value="UniProtKB-KW"/>
</dbReference>
<dbReference type="PANTHER" id="PTHR20857">
    <property type="entry name" value="THIAMINE-PHOSPHATE PYROPHOSPHORYLASE"/>
    <property type="match status" value="1"/>
</dbReference>
<accession>A0A2P5KBA7</accession>
<evidence type="ECO:0000256" key="1">
    <source>
        <dbReference type="ARBA" id="ARBA00004948"/>
    </source>
</evidence>
<comment type="caution">
    <text evidence="4">The sequence shown here is derived from an EMBL/GenBank/DDBJ whole genome shotgun (WGS) entry which is preliminary data.</text>
</comment>
<gene>
    <name evidence="4" type="ORF">B0O95_105161</name>
</gene>
<dbReference type="InterPro" id="IPR013785">
    <property type="entry name" value="Aldolase_TIM"/>
</dbReference>
<dbReference type="Proteomes" id="UP000243096">
    <property type="component" value="Unassembled WGS sequence"/>
</dbReference>
<dbReference type="InterPro" id="IPR022998">
    <property type="entry name" value="ThiamineP_synth_TenI"/>
</dbReference>
<organism evidence="4 5">
    <name type="scientific">Mycetohabitans endofungorum</name>
    <dbReference type="NCBI Taxonomy" id="417203"/>
    <lineage>
        <taxon>Bacteria</taxon>
        <taxon>Pseudomonadati</taxon>
        <taxon>Pseudomonadota</taxon>
        <taxon>Betaproteobacteria</taxon>
        <taxon>Burkholderiales</taxon>
        <taxon>Burkholderiaceae</taxon>
        <taxon>Mycetohabitans</taxon>
    </lineage>
</organism>